<keyword evidence="2" id="KW-0732">Signal</keyword>
<evidence type="ECO:0000256" key="1">
    <source>
        <dbReference type="SAM" id="MobiDB-lite"/>
    </source>
</evidence>
<feature type="region of interest" description="Disordered" evidence="1">
    <location>
        <begin position="45"/>
        <end position="64"/>
    </location>
</feature>
<reference evidence="3 4" key="1">
    <citation type="submission" date="2018-08" db="EMBL/GenBank/DDBJ databases">
        <title>Genomic investigation of the strawberry pathogen Phytophthora fragariae indicates pathogenicity is determined by transcriptional variation in three key races.</title>
        <authorList>
            <person name="Adams T.M."/>
            <person name="Armitage A.D."/>
            <person name="Sobczyk M.K."/>
            <person name="Bates H.J."/>
            <person name="Dunwell J.M."/>
            <person name="Nellist C.F."/>
            <person name="Harrison R.J."/>
        </authorList>
    </citation>
    <scope>NUCLEOTIDE SEQUENCE [LARGE SCALE GENOMIC DNA]</scope>
    <source>
        <strain evidence="3 4">SCRP333</strain>
    </source>
</reference>
<proteinExistence type="predicted"/>
<name>A0A6A4G4N7_9STRA</name>
<accession>A0A6A4G4N7</accession>
<feature type="compositionally biased region" description="Polar residues" evidence="1">
    <location>
        <begin position="54"/>
        <end position="64"/>
    </location>
</feature>
<sequence>MAYVTSVGLLALAIVSTNVESGLRYVRCRSCSDRRSWVIEKSLVSGGSSPYGKQISNKPSSSWTSPALGGCTHKSLDAGVTSTGGGVLALAGGGGGSGGVDGALNEGEPLKPLGTRFEKNPVAARLSGDGTLSS</sequence>
<protein>
    <recommendedName>
        <fullName evidence="5">Secreted protein</fullName>
    </recommendedName>
</protein>
<organism evidence="3 4">
    <name type="scientific">Phytophthora rubi</name>
    <dbReference type="NCBI Taxonomy" id="129364"/>
    <lineage>
        <taxon>Eukaryota</taxon>
        <taxon>Sar</taxon>
        <taxon>Stramenopiles</taxon>
        <taxon>Oomycota</taxon>
        <taxon>Peronosporomycetes</taxon>
        <taxon>Peronosporales</taxon>
        <taxon>Peronosporaceae</taxon>
        <taxon>Phytophthora</taxon>
    </lineage>
</organism>
<evidence type="ECO:0000313" key="4">
    <source>
        <dbReference type="Proteomes" id="UP000434957"/>
    </source>
</evidence>
<evidence type="ECO:0008006" key="5">
    <source>
        <dbReference type="Google" id="ProtNLM"/>
    </source>
</evidence>
<dbReference type="AlphaFoldDB" id="A0A6A4G4N7"/>
<feature type="chain" id="PRO_5025685900" description="Secreted protein" evidence="2">
    <location>
        <begin position="22"/>
        <end position="134"/>
    </location>
</feature>
<feature type="signal peptide" evidence="2">
    <location>
        <begin position="1"/>
        <end position="21"/>
    </location>
</feature>
<keyword evidence="4" id="KW-1185">Reference proteome</keyword>
<evidence type="ECO:0000313" key="3">
    <source>
        <dbReference type="EMBL" id="KAE9359199.1"/>
    </source>
</evidence>
<evidence type="ECO:0000256" key="2">
    <source>
        <dbReference type="SAM" id="SignalP"/>
    </source>
</evidence>
<comment type="caution">
    <text evidence="3">The sequence shown here is derived from an EMBL/GenBank/DDBJ whole genome shotgun (WGS) entry which is preliminary data.</text>
</comment>
<gene>
    <name evidence="3" type="ORF">PR003_g863</name>
</gene>
<dbReference type="Proteomes" id="UP000434957">
    <property type="component" value="Unassembled WGS sequence"/>
</dbReference>
<dbReference type="EMBL" id="QXFT01000021">
    <property type="protein sequence ID" value="KAE9359199.1"/>
    <property type="molecule type" value="Genomic_DNA"/>
</dbReference>